<reference evidence="4" key="1">
    <citation type="submission" date="2015-07" db="EMBL/GenBank/DDBJ databases">
        <title>Discovery of a poly(ethylene terephthalate assimilation.</title>
        <authorList>
            <person name="Yoshida S."/>
            <person name="Hiraga K."/>
            <person name="Takehana T."/>
            <person name="Taniguchi I."/>
            <person name="Yamaji H."/>
            <person name="Maeda Y."/>
            <person name="Toyohara K."/>
            <person name="Miyamoto K."/>
            <person name="Kimura Y."/>
            <person name="Oda K."/>
        </authorList>
    </citation>
    <scope>NUCLEOTIDE SEQUENCE [LARGE SCALE GENOMIC DNA]</scope>
    <source>
        <strain evidence="4">NBRC 110686 / TISTR 2288 / 201-F6</strain>
    </source>
</reference>
<dbReference type="EMBL" id="BBYR01000021">
    <property type="protein sequence ID" value="GAP35378.1"/>
    <property type="molecule type" value="Genomic_DNA"/>
</dbReference>
<sequence length="166" mass="17580">MHHDTPPPSLQTAPRRAPRPVTRPRHRLAALALALAAGAAPAFGQTPAVPPELQDSPALRVQHSGSAYHYLNGGGGQEERALMDARATDFPLKIVLAAGKGEYVVANQLSLLPAQGESLVVREVGPVLMVKAPPGRYALEAVYQGKTLRQSVSVGSGRQTVTLRFP</sequence>
<feature type="signal peptide" evidence="2">
    <location>
        <begin position="1"/>
        <end position="44"/>
    </location>
</feature>
<feature type="chain" id="PRO_5005513478" evidence="2">
    <location>
        <begin position="45"/>
        <end position="166"/>
    </location>
</feature>
<dbReference type="RefSeq" id="WP_054019438.1">
    <property type="nucleotide sequence ID" value="NZ_BBYR01000021.1"/>
</dbReference>
<feature type="region of interest" description="Disordered" evidence="1">
    <location>
        <begin position="1"/>
        <end position="23"/>
    </location>
</feature>
<reference evidence="3 4" key="2">
    <citation type="journal article" date="2016" name="Science">
        <title>A bacterium that degrades and assimilates poly(ethylene terephthalate).</title>
        <authorList>
            <person name="Yoshida S."/>
            <person name="Hiraga K."/>
            <person name="Takehana T."/>
            <person name="Taniguchi I."/>
            <person name="Yamaji H."/>
            <person name="Maeda Y."/>
            <person name="Toyohara K."/>
            <person name="Miyamoto K."/>
            <person name="Kimura Y."/>
            <person name="Oda K."/>
        </authorList>
    </citation>
    <scope>NUCLEOTIDE SEQUENCE [LARGE SCALE GENOMIC DNA]</scope>
    <source>
        <strain evidence="4">NBRC 110686 / TISTR 2288 / 201-F6</strain>
    </source>
</reference>
<dbReference type="Proteomes" id="UP000037660">
    <property type="component" value="Unassembled WGS sequence"/>
</dbReference>
<accession>A0A0K8NYC9</accession>
<protein>
    <submittedName>
        <fullName evidence="3">Putative exported protein</fullName>
    </submittedName>
</protein>
<keyword evidence="2" id="KW-0732">Signal</keyword>
<proteinExistence type="predicted"/>
<keyword evidence="4" id="KW-1185">Reference proteome</keyword>
<organism evidence="3 4">
    <name type="scientific">Piscinibacter sakaiensis</name>
    <name type="common">Ideonella sakaiensis</name>
    <dbReference type="NCBI Taxonomy" id="1547922"/>
    <lineage>
        <taxon>Bacteria</taxon>
        <taxon>Pseudomonadati</taxon>
        <taxon>Pseudomonadota</taxon>
        <taxon>Betaproteobacteria</taxon>
        <taxon>Burkholderiales</taxon>
        <taxon>Sphaerotilaceae</taxon>
        <taxon>Piscinibacter</taxon>
    </lineage>
</organism>
<comment type="caution">
    <text evidence="3">The sequence shown here is derived from an EMBL/GenBank/DDBJ whole genome shotgun (WGS) entry which is preliminary data.</text>
</comment>
<name>A0A0K8NYC9_PISS1</name>
<gene>
    <name evidence="3" type="ORF">ISF6_1149</name>
</gene>
<evidence type="ECO:0000256" key="2">
    <source>
        <dbReference type="SAM" id="SignalP"/>
    </source>
</evidence>
<dbReference type="OrthoDB" id="8926484at2"/>
<dbReference type="AlphaFoldDB" id="A0A0K8NYC9"/>
<dbReference type="STRING" id="1547922.ISF6_1149"/>
<evidence type="ECO:0000313" key="4">
    <source>
        <dbReference type="Proteomes" id="UP000037660"/>
    </source>
</evidence>
<evidence type="ECO:0000313" key="3">
    <source>
        <dbReference type="EMBL" id="GAP35378.1"/>
    </source>
</evidence>
<evidence type="ECO:0000256" key="1">
    <source>
        <dbReference type="SAM" id="MobiDB-lite"/>
    </source>
</evidence>